<dbReference type="OrthoDB" id="3026777at2759"/>
<dbReference type="PANTHER" id="PTHR23507:SF1">
    <property type="entry name" value="FI18259P1-RELATED"/>
    <property type="match status" value="1"/>
</dbReference>
<evidence type="ECO:0000313" key="7">
    <source>
        <dbReference type="EMBL" id="KAG0269520.1"/>
    </source>
</evidence>
<sequence length="659" mass="72784">MANHDPLPSNPTETTRLLPSSPDTPNDEFLLQDEATRLAALKLIPWYRRPSIFWLVPLILLISLVIGVAASPAEQAILQIVCKEYFDEHGQAGHHPGLLSTSSSSLNGGDPSFGFHAGDNSTQYENPCDAPHIQALGAILFSKLRALKNVTALLTVGYWTGLLDRYGRKSLIWAMLLPAIFTQLVILYSSSAHNKYGSKLLYIEAFVQGATGGSTLLDPSLQSYAADTTSRDGRSLILGYMMVLLSIGMIIGPTLGAYVIEHAGGRYTAALEVTVVVLTVLLAYVYIIPESLPAEAKRRANLEYEQAVLEEAKLPQGRSWLSKLGRYLKNVFTPILIFVPGRIDTTGDVVPMPHKYTLILLITISELQQFVFFGIADIFIPYTNVRFHWKHLEDGYYYTFIGLSSFFVFMVLYPFTQWCYKKLFFKKEEEGNDVAKKTTAPSADEPTHPAEERNAHAEAVLDSARKTPRAPRGGDFTDSLMAEEETVLETAGLLAAEREGRLDSAPPQGKLETTRQTTWLEVHLFGVSSVLFFVSSIIIPLYERESTVFVSGFIRSAGQAGLTNYGSLLTMYAPPHQVGKVLGGSCVIDTITLTISALVYGWIFSRTSGTMPAFVFWIASLSAGLSILVWVVVWSLYKRHDQKVTQQQLQADSVATTRS</sequence>
<evidence type="ECO:0000256" key="5">
    <source>
        <dbReference type="SAM" id="MobiDB-lite"/>
    </source>
</evidence>
<feature type="transmembrane region" description="Helical" evidence="6">
    <location>
        <begin position="581"/>
        <end position="603"/>
    </location>
</feature>
<dbReference type="AlphaFoldDB" id="A0A9P6UCI5"/>
<dbReference type="EMBL" id="JAAAJB010000023">
    <property type="protein sequence ID" value="KAG0269520.1"/>
    <property type="molecule type" value="Genomic_DNA"/>
</dbReference>
<evidence type="ECO:0000256" key="3">
    <source>
        <dbReference type="ARBA" id="ARBA00022989"/>
    </source>
</evidence>
<feature type="transmembrane region" description="Helical" evidence="6">
    <location>
        <begin position="396"/>
        <end position="416"/>
    </location>
</feature>
<comment type="subcellular location">
    <subcellularLocation>
        <location evidence="1">Membrane</location>
        <topology evidence="1">Multi-pass membrane protein</topology>
    </subcellularLocation>
</comment>
<feature type="compositionally biased region" description="Polar residues" evidence="5">
    <location>
        <begin position="10"/>
        <end position="24"/>
    </location>
</feature>
<comment type="caution">
    <text evidence="7">The sequence shown here is derived from an EMBL/GenBank/DDBJ whole genome shotgun (WGS) entry which is preliminary data.</text>
</comment>
<feature type="transmembrane region" description="Helical" evidence="6">
    <location>
        <begin position="615"/>
        <end position="637"/>
    </location>
</feature>
<dbReference type="GO" id="GO:0022857">
    <property type="term" value="F:transmembrane transporter activity"/>
    <property type="evidence" value="ECO:0007669"/>
    <property type="project" value="InterPro"/>
</dbReference>
<dbReference type="GO" id="GO:0016020">
    <property type="term" value="C:membrane"/>
    <property type="evidence" value="ECO:0007669"/>
    <property type="project" value="UniProtKB-SubCell"/>
</dbReference>
<feature type="transmembrane region" description="Helical" evidence="6">
    <location>
        <begin position="356"/>
        <end position="376"/>
    </location>
</feature>
<dbReference type="PANTHER" id="PTHR23507">
    <property type="entry name" value="ZGC:174356"/>
    <property type="match status" value="1"/>
</dbReference>
<feature type="transmembrane region" description="Helical" evidence="6">
    <location>
        <begin position="548"/>
        <end position="569"/>
    </location>
</feature>
<dbReference type="Proteomes" id="UP000807716">
    <property type="component" value="Unassembled WGS sequence"/>
</dbReference>
<evidence type="ECO:0000313" key="8">
    <source>
        <dbReference type="Proteomes" id="UP000807716"/>
    </source>
</evidence>
<feature type="transmembrane region" description="Helical" evidence="6">
    <location>
        <begin position="267"/>
        <end position="288"/>
    </location>
</feature>
<evidence type="ECO:0008006" key="9">
    <source>
        <dbReference type="Google" id="ProtNLM"/>
    </source>
</evidence>
<evidence type="ECO:0000256" key="4">
    <source>
        <dbReference type="ARBA" id="ARBA00023136"/>
    </source>
</evidence>
<keyword evidence="4 6" id="KW-0472">Membrane</keyword>
<protein>
    <recommendedName>
        <fullName evidence="9">MFS general substrate transporter</fullName>
    </recommendedName>
</protein>
<feature type="region of interest" description="Disordered" evidence="5">
    <location>
        <begin position="1"/>
        <end position="26"/>
    </location>
</feature>
<evidence type="ECO:0000256" key="6">
    <source>
        <dbReference type="SAM" id="Phobius"/>
    </source>
</evidence>
<dbReference type="SUPFAM" id="SSF103473">
    <property type="entry name" value="MFS general substrate transporter"/>
    <property type="match status" value="2"/>
</dbReference>
<keyword evidence="8" id="KW-1185">Reference proteome</keyword>
<reference evidence="7" key="1">
    <citation type="journal article" date="2020" name="Fungal Divers.">
        <title>Resolving the Mortierellaceae phylogeny through synthesis of multi-gene phylogenetics and phylogenomics.</title>
        <authorList>
            <person name="Vandepol N."/>
            <person name="Liber J."/>
            <person name="Desiro A."/>
            <person name="Na H."/>
            <person name="Kennedy M."/>
            <person name="Barry K."/>
            <person name="Grigoriev I.V."/>
            <person name="Miller A.N."/>
            <person name="O'Donnell K."/>
            <person name="Stajich J.E."/>
            <person name="Bonito G."/>
        </authorList>
    </citation>
    <scope>NUCLEOTIDE SEQUENCE</scope>
    <source>
        <strain evidence="7">BC1065</strain>
    </source>
</reference>
<evidence type="ECO:0000256" key="1">
    <source>
        <dbReference type="ARBA" id="ARBA00004141"/>
    </source>
</evidence>
<feature type="transmembrane region" description="Helical" evidence="6">
    <location>
        <begin position="170"/>
        <end position="188"/>
    </location>
</feature>
<evidence type="ECO:0000256" key="2">
    <source>
        <dbReference type="ARBA" id="ARBA00022692"/>
    </source>
</evidence>
<proteinExistence type="predicted"/>
<dbReference type="InterPro" id="IPR011701">
    <property type="entry name" value="MFS"/>
</dbReference>
<organism evidence="7 8">
    <name type="scientific">Actinomortierella ambigua</name>
    <dbReference type="NCBI Taxonomy" id="1343610"/>
    <lineage>
        <taxon>Eukaryota</taxon>
        <taxon>Fungi</taxon>
        <taxon>Fungi incertae sedis</taxon>
        <taxon>Mucoromycota</taxon>
        <taxon>Mortierellomycotina</taxon>
        <taxon>Mortierellomycetes</taxon>
        <taxon>Mortierellales</taxon>
        <taxon>Mortierellaceae</taxon>
        <taxon>Actinomortierella</taxon>
    </lineage>
</organism>
<dbReference type="Gene3D" id="1.20.1250.20">
    <property type="entry name" value="MFS general substrate transporter like domains"/>
    <property type="match status" value="1"/>
</dbReference>
<keyword evidence="3 6" id="KW-1133">Transmembrane helix</keyword>
<dbReference type="Pfam" id="PF07690">
    <property type="entry name" value="MFS_1"/>
    <property type="match status" value="1"/>
</dbReference>
<dbReference type="InterPro" id="IPR036259">
    <property type="entry name" value="MFS_trans_sf"/>
</dbReference>
<feature type="transmembrane region" description="Helical" evidence="6">
    <location>
        <begin position="522"/>
        <end position="542"/>
    </location>
</feature>
<accession>A0A9P6UCI5</accession>
<gene>
    <name evidence="7" type="ORF">DFQ27_003208</name>
</gene>
<keyword evidence="2 6" id="KW-0812">Transmembrane</keyword>
<feature type="transmembrane region" description="Helical" evidence="6">
    <location>
        <begin position="237"/>
        <end position="260"/>
    </location>
</feature>
<feature type="transmembrane region" description="Helical" evidence="6">
    <location>
        <begin position="52"/>
        <end position="70"/>
    </location>
</feature>
<name>A0A9P6UCI5_9FUNG</name>